<evidence type="ECO:0000256" key="1">
    <source>
        <dbReference type="SAM" id="SignalP"/>
    </source>
</evidence>
<dbReference type="OrthoDB" id="7585155at2"/>
<evidence type="ECO:0008006" key="4">
    <source>
        <dbReference type="Google" id="ProtNLM"/>
    </source>
</evidence>
<evidence type="ECO:0000313" key="2">
    <source>
        <dbReference type="EMBL" id="TXC73797.1"/>
    </source>
</evidence>
<keyword evidence="3" id="KW-1185">Reference proteome</keyword>
<keyword evidence="1" id="KW-0732">Signal</keyword>
<evidence type="ECO:0000313" key="3">
    <source>
        <dbReference type="Proteomes" id="UP000321129"/>
    </source>
</evidence>
<organism evidence="2 3">
    <name type="scientific">Flavisphingopyxis soli</name>
    <dbReference type="NCBI Taxonomy" id="2601267"/>
    <lineage>
        <taxon>Bacteria</taxon>
        <taxon>Pseudomonadati</taxon>
        <taxon>Pseudomonadota</taxon>
        <taxon>Alphaproteobacteria</taxon>
        <taxon>Sphingomonadales</taxon>
        <taxon>Sphingopyxidaceae</taxon>
        <taxon>Flavisphingopyxis</taxon>
    </lineage>
</organism>
<sequence>MRHSTFCFGLLITCFLSPSADAKNVVTQLAPTSKWVLDYDTTSCKLVRSFGEGDQTIVAQFNGYGLTNVFELRLLGRPLRIANARTVTLAFGNEISARKVKADIGRIGEKGLPLLFLGRQSLIPRSLSSDPGQDAEITPQQEAAIDSLTLTLPNHDVYRLQTGPMAQPMAAMRTCLDDLVRSWGLEPSELKHVKTDAKPIGSPGGWLGPDDYPSGLNDEDSNVAFVLVVNKVGEVENCYVQSVTNDPKFGSTVCEKLRKRARFHPALDESGQAVRSLYRNRVSWRVIG</sequence>
<protein>
    <recommendedName>
        <fullName evidence="4">TonB C-terminal domain-containing protein</fullName>
    </recommendedName>
</protein>
<dbReference type="RefSeq" id="WP_147121634.1">
    <property type="nucleotide sequence ID" value="NZ_VOPY01000001.1"/>
</dbReference>
<gene>
    <name evidence="2" type="ORF">FSZ31_03445</name>
</gene>
<proteinExistence type="predicted"/>
<dbReference type="AlphaFoldDB" id="A0A5C6ULF5"/>
<comment type="caution">
    <text evidence="2">The sequence shown here is derived from an EMBL/GenBank/DDBJ whole genome shotgun (WGS) entry which is preliminary data.</text>
</comment>
<feature type="signal peptide" evidence="1">
    <location>
        <begin position="1"/>
        <end position="22"/>
    </location>
</feature>
<accession>A0A5C6ULF5</accession>
<reference evidence="2 3" key="1">
    <citation type="submission" date="2019-08" db="EMBL/GenBank/DDBJ databases">
        <title>Sphingorhabdus soil sp. nov., isolated from arctic soil.</title>
        <authorList>
            <person name="Liu Y."/>
        </authorList>
    </citation>
    <scope>NUCLEOTIDE SEQUENCE [LARGE SCALE GENOMIC DNA]</scope>
    <source>
        <strain evidence="2 3">D-2Q-5-6</strain>
    </source>
</reference>
<name>A0A5C6ULF5_9SPHN</name>
<dbReference type="EMBL" id="VOPY01000001">
    <property type="protein sequence ID" value="TXC73797.1"/>
    <property type="molecule type" value="Genomic_DNA"/>
</dbReference>
<dbReference type="Proteomes" id="UP000321129">
    <property type="component" value="Unassembled WGS sequence"/>
</dbReference>
<feature type="chain" id="PRO_5022880341" description="TonB C-terminal domain-containing protein" evidence="1">
    <location>
        <begin position="23"/>
        <end position="288"/>
    </location>
</feature>